<accession>A0A4R1YHE9</accession>
<dbReference type="GO" id="GO:0043164">
    <property type="term" value="P:Gram-negative-bacterium-type cell wall biogenesis"/>
    <property type="evidence" value="ECO:0007669"/>
    <property type="project" value="TreeGrafter"/>
</dbReference>
<reference evidence="3 4" key="1">
    <citation type="submission" date="2019-03" db="EMBL/GenBank/DDBJ databases">
        <title>Genomic Encyclopedia of Type Strains, Phase IV (KMG-IV): sequencing the most valuable type-strain genomes for metagenomic binning, comparative biology and taxonomic classification.</title>
        <authorList>
            <person name="Goeker M."/>
        </authorList>
    </citation>
    <scope>NUCLEOTIDE SEQUENCE [LARGE SCALE GENOMIC DNA]</scope>
    <source>
        <strain evidence="3 4">DSM 21153</strain>
    </source>
</reference>
<dbReference type="PANTHER" id="PTHR30336">
    <property type="entry name" value="INNER MEMBRANE PROTEIN, PROBABLE PERMEASE"/>
    <property type="match status" value="1"/>
</dbReference>
<feature type="transmembrane region" description="Helical" evidence="1">
    <location>
        <begin position="45"/>
        <end position="70"/>
    </location>
</feature>
<dbReference type="RefSeq" id="WP_132696885.1">
    <property type="nucleotide sequence ID" value="NZ_SLVM01000037.1"/>
</dbReference>
<dbReference type="PANTHER" id="PTHR30336:SF4">
    <property type="entry name" value="ENVELOPE BIOGENESIS FACTOR ELYC"/>
    <property type="match status" value="1"/>
</dbReference>
<dbReference type="Pfam" id="PF02698">
    <property type="entry name" value="DUF218"/>
    <property type="match status" value="1"/>
</dbReference>
<dbReference type="InterPro" id="IPR014729">
    <property type="entry name" value="Rossmann-like_a/b/a_fold"/>
</dbReference>
<evidence type="ECO:0000259" key="2">
    <source>
        <dbReference type="Pfam" id="PF02698"/>
    </source>
</evidence>
<gene>
    <name evidence="3" type="ORF">EV216_13724</name>
</gene>
<keyword evidence="4" id="KW-1185">Reference proteome</keyword>
<dbReference type="InterPro" id="IPR051599">
    <property type="entry name" value="Cell_Envelope_Assoc"/>
</dbReference>
<name>A0A4R1YHE9_9RHOB</name>
<feature type="domain" description="DUF218" evidence="2">
    <location>
        <begin position="89"/>
        <end position="251"/>
    </location>
</feature>
<dbReference type="GO" id="GO:0005886">
    <property type="term" value="C:plasma membrane"/>
    <property type="evidence" value="ECO:0007669"/>
    <property type="project" value="TreeGrafter"/>
</dbReference>
<dbReference type="AlphaFoldDB" id="A0A4R1YHE9"/>
<evidence type="ECO:0000256" key="1">
    <source>
        <dbReference type="SAM" id="Phobius"/>
    </source>
</evidence>
<proteinExistence type="predicted"/>
<dbReference type="GO" id="GO:0000270">
    <property type="term" value="P:peptidoglycan metabolic process"/>
    <property type="evidence" value="ECO:0007669"/>
    <property type="project" value="TreeGrafter"/>
</dbReference>
<dbReference type="InterPro" id="IPR003848">
    <property type="entry name" value="DUF218"/>
</dbReference>
<feature type="transmembrane region" description="Helical" evidence="1">
    <location>
        <begin position="20"/>
        <end position="39"/>
    </location>
</feature>
<keyword evidence="1" id="KW-1133">Transmembrane helix</keyword>
<keyword evidence="1" id="KW-0472">Membrane</keyword>
<dbReference type="Proteomes" id="UP000295277">
    <property type="component" value="Unassembled WGS sequence"/>
</dbReference>
<evidence type="ECO:0000313" key="4">
    <source>
        <dbReference type="Proteomes" id="UP000295277"/>
    </source>
</evidence>
<comment type="caution">
    <text evidence="3">The sequence shown here is derived from an EMBL/GenBank/DDBJ whole genome shotgun (WGS) entry which is preliminary data.</text>
</comment>
<keyword evidence="1" id="KW-0812">Transmembrane</keyword>
<organism evidence="3 4">
    <name type="scientific">Rhodovulum steppense</name>
    <dbReference type="NCBI Taxonomy" id="540251"/>
    <lineage>
        <taxon>Bacteria</taxon>
        <taxon>Pseudomonadati</taxon>
        <taxon>Pseudomonadota</taxon>
        <taxon>Alphaproteobacteria</taxon>
        <taxon>Rhodobacterales</taxon>
        <taxon>Paracoccaceae</taxon>
        <taxon>Rhodovulum</taxon>
    </lineage>
</organism>
<dbReference type="EMBL" id="SLVM01000037">
    <property type="protein sequence ID" value="TCM75694.1"/>
    <property type="molecule type" value="Genomic_DNA"/>
</dbReference>
<dbReference type="OrthoDB" id="9809813at2"/>
<dbReference type="Gene3D" id="3.40.50.620">
    <property type="entry name" value="HUPs"/>
    <property type="match status" value="1"/>
</dbReference>
<protein>
    <submittedName>
        <fullName evidence="3">Uncharacterized SAM-binding protein YcdF (DUF218 family)</fullName>
    </submittedName>
</protein>
<dbReference type="CDD" id="cd06259">
    <property type="entry name" value="YdcF-like"/>
    <property type="match status" value="1"/>
</dbReference>
<evidence type="ECO:0000313" key="3">
    <source>
        <dbReference type="EMBL" id="TCM75694.1"/>
    </source>
</evidence>
<sequence>MGQSLPDDLFFFASKIVWGLLRADSVLLILLAAGLWALWAGRPELGRGLVTAVALGGAVIALSPLSNALLRGIEGRHPVPEVAGPVAGLVILGGAEDPAGTLAWGPPSLNEGGERFFAALELARLHPEAVVLFTGGSGRLGGSDLPEAEVARRVLTGAGLDPARLILEGASRNTAENARLGRALAPDRPGQWLLVTSAFHMPRAVESFCAAGWRELTPYPVDFRSRPGAGLRWAPAESLLDFNIALHEYLGLAAYRATGRAATPAGCLVRP</sequence>